<proteinExistence type="predicted"/>
<evidence type="ECO:0000313" key="1">
    <source>
        <dbReference type="EMBL" id="KAG2397156.1"/>
    </source>
</evidence>
<comment type="caution">
    <text evidence="1">The sequence shown here is derived from an EMBL/GenBank/DDBJ whole genome shotgun (WGS) entry which is preliminary data.</text>
</comment>
<protein>
    <submittedName>
        <fullName evidence="1">Uncharacterized protein</fullName>
    </submittedName>
</protein>
<sequence>MFEATIVVHGMELSYNGVKVTVDEIGIPDAIVFVPTDEIFTMDNHFNLFSFGLDNELMMVPWDSTIFLRDSEIPLNLHKKHVFELASGK</sequence>
<dbReference type="Proteomes" id="UP000743370">
    <property type="component" value="Unassembled WGS sequence"/>
</dbReference>
<organism evidence="1 2">
    <name type="scientific">Phaseolus angularis</name>
    <name type="common">Azuki bean</name>
    <name type="synonym">Vigna angularis</name>
    <dbReference type="NCBI Taxonomy" id="3914"/>
    <lineage>
        <taxon>Eukaryota</taxon>
        <taxon>Viridiplantae</taxon>
        <taxon>Streptophyta</taxon>
        <taxon>Embryophyta</taxon>
        <taxon>Tracheophyta</taxon>
        <taxon>Spermatophyta</taxon>
        <taxon>Magnoliopsida</taxon>
        <taxon>eudicotyledons</taxon>
        <taxon>Gunneridae</taxon>
        <taxon>Pentapetalae</taxon>
        <taxon>rosids</taxon>
        <taxon>fabids</taxon>
        <taxon>Fabales</taxon>
        <taxon>Fabaceae</taxon>
        <taxon>Papilionoideae</taxon>
        <taxon>50 kb inversion clade</taxon>
        <taxon>NPAAA clade</taxon>
        <taxon>indigoferoid/millettioid clade</taxon>
        <taxon>Phaseoleae</taxon>
        <taxon>Vigna</taxon>
    </lineage>
</organism>
<accession>A0A8T0KC15</accession>
<dbReference type="AlphaFoldDB" id="A0A8T0KC15"/>
<evidence type="ECO:0000313" key="2">
    <source>
        <dbReference type="Proteomes" id="UP000743370"/>
    </source>
</evidence>
<dbReference type="EMBL" id="JABFOF010000005">
    <property type="protein sequence ID" value="KAG2397156.1"/>
    <property type="molecule type" value="Genomic_DNA"/>
</dbReference>
<reference evidence="1 2" key="1">
    <citation type="submission" date="2020-05" db="EMBL/GenBank/DDBJ databases">
        <title>Vigna angularis (adzuki bean) Var. LongXiaoDou No. 4 denovo assembly.</title>
        <authorList>
            <person name="Xiang H."/>
        </authorList>
    </citation>
    <scope>NUCLEOTIDE SEQUENCE [LARGE SCALE GENOMIC DNA]</scope>
    <source>
        <tissue evidence="1">Leaf</tissue>
    </source>
</reference>
<gene>
    <name evidence="1" type="ORF">HKW66_Vig0146080</name>
</gene>
<name>A0A8T0KC15_PHAAN</name>